<dbReference type="EMBL" id="CANTFM010001220">
    <property type="protein sequence ID" value="CAI5737118.1"/>
    <property type="molecule type" value="Genomic_DNA"/>
</dbReference>
<sequence>MVTPVTMEYDIERMSRHRLHKCIDSFVKKLDSRPPLDQLARIEAKPGLMLPAMASKERLDLLAHYRSVCRLLASTRPDPISTQAKNALFVLSTWDLVLHIMAPTVYHDPLKLYVLTDALFRERSIAVRIGSDFLKTLCLAVQALTPEEDGTLTPRLHF</sequence>
<comment type="caution">
    <text evidence="1">The sequence shown here is derived from an EMBL/GenBank/DDBJ whole genome shotgun (WGS) entry which is preliminary data.</text>
</comment>
<evidence type="ECO:0000313" key="1">
    <source>
        <dbReference type="EMBL" id="CAI5737118.1"/>
    </source>
</evidence>
<gene>
    <name evidence="1" type="ORF">PDE001_LOCUS6509</name>
</gene>
<dbReference type="Proteomes" id="UP001162029">
    <property type="component" value="Unassembled WGS sequence"/>
</dbReference>
<name>A0AAV0UMI1_9STRA</name>
<protein>
    <submittedName>
        <fullName evidence="1">Uncharacterized protein</fullName>
    </submittedName>
</protein>
<keyword evidence="2" id="KW-1185">Reference proteome</keyword>
<dbReference type="AlphaFoldDB" id="A0AAV0UMI1"/>
<accession>A0AAV0UMI1</accession>
<reference evidence="1" key="1">
    <citation type="submission" date="2022-12" db="EMBL/GenBank/DDBJ databases">
        <authorList>
            <person name="Webb A."/>
        </authorList>
    </citation>
    <scope>NUCLEOTIDE SEQUENCE</scope>
    <source>
        <strain evidence="1">Pd1</strain>
    </source>
</reference>
<proteinExistence type="predicted"/>
<organism evidence="1 2">
    <name type="scientific">Peronospora destructor</name>
    <dbReference type="NCBI Taxonomy" id="86335"/>
    <lineage>
        <taxon>Eukaryota</taxon>
        <taxon>Sar</taxon>
        <taxon>Stramenopiles</taxon>
        <taxon>Oomycota</taxon>
        <taxon>Peronosporomycetes</taxon>
        <taxon>Peronosporales</taxon>
        <taxon>Peronosporaceae</taxon>
        <taxon>Peronospora</taxon>
    </lineage>
</organism>
<evidence type="ECO:0000313" key="2">
    <source>
        <dbReference type="Proteomes" id="UP001162029"/>
    </source>
</evidence>